<dbReference type="InterPro" id="IPR046670">
    <property type="entry name" value="DUF6540"/>
</dbReference>
<feature type="transmembrane region" description="Helical" evidence="6">
    <location>
        <begin position="135"/>
        <end position="155"/>
    </location>
</feature>
<evidence type="ECO:0000256" key="2">
    <source>
        <dbReference type="ARBA" id="ARBA00022692"/>
    </source>
</evidence>
<dbReference type="Pfam" id="PF20174">
    <property type="entry name" value="DUF6540"/>
    <property type="match status" value="1"/>
</dbReference>
<comment type="subcellular location">
    <subcellularLocation>
        <location evidence="1">Membrane</location>
        <topology evidence="1">Multi-pass membrane protein</topology>
    </subcellularLocation>
</comment>
<keyword evidence="3 6" id="KW-1133">Transmembrane helix</keyword>
<keyword evidence="4 6" id="KW-0472">Membrane</keyword>
<evidence type="ECO:0000313" key="7">
    <source>
        <dbReference type="EMBL" id="KAF3225259.1"/>
    </source>
</evidence>
<comment type="caution">
    <text evidence="7">The sequence shown here is derived from an EMBL/GenBank/DDBJ whole genome shotgun (WGS) entry which is preliminary data.</text>
</comment>
<dbReference type="InterPro" id="IPR045863">
    <property type="entry name" value="CorA_TM1_TM2"/>
</dbReference>
<name>A0A7C8UXX0_ORBOL</name>
<evidence type="ECO:0000313" key="8">
    <source>
        <dbReference type="Proteomes" id="UP000483672"/>
    </source>
</evidence>
<dbReference type="GO" id="GO:0046873">
    <property type="term" value="F:metal ion transmembrane transporter activity"/>
    <property type="evidence" value="ECO:0007669"/>
    <property type="project" value="InterPro"/>
</dbReference>
<dbReference type="EMBL" id="WIPF01000028">
    <property type="protein sequence ID" value="KAF3225259.1"/>
    <property type="molecule type" value="Genomic_DNA"/>
</dbReference>
<dbReference type="SUPFAM" id="SSF144083">
    <property type="entry name" value="Magnesium transport protein CorA, transmembrane region"/>
    <property type="match status" value="1"/>
</dbReference>
<evidence type="ECO:0000256" key="6">
    <source>
        <dbReference type="SAM" id="Phobius"/>
    </source>
</evidence>
<feature type="region of interest" description="Disordered" evidence="5">
    <location>
        <begin position="302"/>
        <end position="322"/>
    </location>
</feature>
<evidence type="ECO:0000256" key="1">
    <source>
        <dbReference type="ARBA" id="ARBA00004141"/>
    </source>
</evidence>
<sequence>MWRYQLGTCRNMLFHENISLRRLQGSIKSKVGARSNQISSSSRTNSGNVGYQKDMLQLLEELQELTIAVEYTHKRVESDFQALMSSMSIVESRRAISETEVVSKLTQLAFFFIPLSLVAAIFGMNINEFENKLTWWHWLAVSVSSSSLTYILLYWSKMTNRFQQLSNLMSTLSLNRIRKRTVQWMLVAESIVKKWPIIFKVLVLLVFLAAAAIATIENKMTMVDPEMPSPRYHNTIFIETWEDGYKSGRTCHVVGDLVTGMTYNTRIDQDPELDAMFFAKHFLGFLKPEDYPDRLNEILEMLPPPPKQKSFNPKSMRTEQHKSPGVFYEVGEERPPMIKCTEWTINQAIPALIEAGILMKGS</sequence>
<feature type="transmembrane region" description="Helical" evidence="6">
    <location>
        <begin position="197"/>
        <end position="216"/>
    </location>
</feature>
<dbReference type="GO" id="GO:0016020">
    <property type="term" value="C:membrane"/>
    <property type="evidence" value="ECO:0007669"/>
    <property type="project" value="UniProtKB-SubCell"/>
</dbReference>
<gene>
    <name evidence="7" type="ORF">TWF191_005308</name>
</gene>
<feature type="transmembrane region" description="Helical" evidence="6">
    <location>
        <begin position="101"/>
        <end position="123"/>
    </location>
</feature>
<organism evidence="7 8">
    <name type="scientific">Orbilia oligospora</name>
    <name type="common">Nematode-trapping fungus</name>
    <name type="synonym">Arthrobotrys oligospora</name>
    <dbReference type="NCBI Taxonomy" id="2813651"/>
    <lineage>
        <taxon>Eukaryota</taxon>
        <taxon>Fungi</taxon>
        <taxon>Dikarya</taxon>
        <taxon>Ascomycota</taxon>
        <taxon>Pezizomycotina</taxon>
        <taxon>Orbiliomycetes</taxon>
        <taxon>Orbiliales</taxon>
        <taxon>Orbiliaceae</taxon>
        <taxon>Orbilia</taxon>
    </lineage>
</organism>
<proteinExistence type="predicted"/>
<evidence type="ECO:0000256" key="5">
    <source>
        <dbReference type="SAM" id="MobiDB-lite"/>
    </source>
</evidence>
<keyword evidence="2 6" id="KW-0812">Transmembrane</keyword>
<evidence type="ECO:0000256" key="4">
    <source>
        <dbReference type="ARBA" id="ARBA00023136"/>
    </source>
</evidence>
<evidence type="ECO:0000256" key="3">
    <source>
        <dbReference type="ARBA" id="ARBA00022989"/>
    </source>
</evidence>
<dbReference type="Pfam" id="PF01544">
    <property type="entry name" value="CorA"/>
    <property type="match status" value="1"/>
</dbReference>
<protein>
    <submittedName>
        <fullName evidence="7">Uncharacterized protein</fullName>
    </submittedName>
</protein>
<reference evidence="7 8" key="1">
    <citation type="submission" date="2019-06" db="EMBL/GenBank/DDBJ databases">
        <authorList>
            <person name="Palmer J.M."/>
        </authorList>
    </citation>
    <scope>NUCLEOTIDE SEQUENCE [LARGE SCALE GENOMIC DNA]</scope>
    <source>
        <strain evidence="7 8">TWF191</strain>
    </source>
</reference>
<dbReference type="InterPro" id="IPR002523">
    <property type="entry name" value="MgTranspt_CorA/ZnTranspt_ZntB"/>
</dbReference>
<dbReference type="Proteomes" id="UP000483672">
    <property type="component" value="Unassembled WGS sequence"/>
</dbReference>
<accession>A0A7C8UXX0</accession>
<dbReference type="AlphaFoldDB" id="A0A7C8UXX0"/>
<dbReference type="Gene3D" id="1.20.58.340">
    <property type="entry name" value="Magnesium transport protein CorA, transmembrane region"/>
    <property type="match status" value="1"/>
</dbReference>